<evidence type="ECO:0000313" key="2">
    <source>
        <dbReference type="Proteomes" id="UP000016560"/>
    </source>
</evidence>
<sequence length="346" mass="37090">MPQCYSSKDAGLPAFYTSTTSSLQRFNNYKLILKACLVSGYGTRPAAGWTLIDEGDQYLVLRNAAGNYVSITSGYYVVNTNLQFHGVFRVFLHATYTGMGANGIPQGQGVVSGTSGSTTLPVLFGTDLFYWNTNTRWIMVADSRTFIFTIAAYTGATSGTGLDTASGVGTLYVGDDLGGNHIAAGGNRQSGINTPQLALYFDRIAFTTLRNPRTGLLVDTAGITAFLDGSYADAAVISNHVSSSGISILNPGSITDMLSLEMGQVRWSGGGAPQPGLRGIRRENLMSRYYSNLVRRQLEGASTTVDYTSENILNFTPLSDGYCYLPLMAQTGGRCALITTDNPAYW</sequence>
<evidence type="ECO:0000313" key="1">
    <source>
        <dbReference type="EMBL" id="GAD62641.1"/>
    </source>
</evidence>
<protein>
    <submittedName>
        <fullName evidence="1">Uncharacterized protein</fullName>
    </submittedName>
</protein>
<dbReference type="Proteomes" id="UP000016560">
    <property type="component" value="Unassembled WGS sequence"/>
</dbReference>
<organism evidence="1 2">
    <name type="scientific">Aquipseudomonas alcaligenes (strain ATCC 14909 / DSM 50342 / CCUG 1425 / JCM 20561 / NBRC 14159 / NCIMB 9945 / NCTC 10367 / 1577)</name>
    <name type="common">Pseudomonas alcaligenes</name>
    <dbReference type="NCBI Taxonomy" id="1215092"/>
    <lineage>
        <taxon>Bacteria</taxon>
        <taxon>Pseudomonadati</taxon>
        <taxon>Pseudomonadota</taxon>
        <taxon>Gammaproteobacteria</taxon>
        <taxon>Pseudomonadales</taxon>
        <taxon>Pseudomonadaceae</taxon>
        <taxon>Aquipseudomonas</taxon>
    </lineage>
</organism>
<dbReference type="EMBL" id="BATI01000014">
    <property type="protein sequence ID" value="GAD62641.1"/>
    <property type="molecule type" value="Genomic_DNA"/>
</dbReference>
<name>U2Z4F3_AQUA1</name>
<accession>U2Z4F3</accession>
<dbReference type="AlphaFoldDB" id="U2Z4F3"/>
<proteinExistence type="predicted"/>
<gene>
    <name evidence="1" type="ORF">PA6_014_00140</name>
</gene>
<keyword evidence="2" id="KW-1185">Reference proteome</keyword>
<reference evidence="1" key="1">
    <citation type="submission" date="2024-09" db="EMBL/GenBank/DDBJ databases">
        <title>Whole genome shotgun sequence of Pseudomonas alcaligenes NBRC 14159.</title>
        <authorList>
            <person name="Yoshida I."/>
            <person name="Hosoyama A."/>
            <person name="Tsuchikane K."/>
            <person name="Noguchi M."/>
            <person name="Hirakata S."/>
            <person name="Ando Y."/>
            <person name="Ohji S."/>
            <person name="Yamazoe A."/>
            <person name="Yamazaki S."/>
            <person name="Fujita N."/>
        </authorList>
    </citation>
    <scope>NUCLEOTIDE SEQUENCE</scope>
    <source>
        <strain evidence="1">NBRC 14159</strain>
    </source>
</reference>
<comment type="caution">
    <text evidence="1">The sequence shown here is derived from an EMBL/GenBank/DDBJ whole genome shotgun (WGS) entry which is preliminary data.</text>
</comment>